<reference evidence="2" key="1">
    <citation type="submission" date="2021-06" db="EMBL/GenBank/DDBJ databases">
        <authorList>
            <person name="Kallberg Y."/>
            <person name="Tangrot J."/>
            <person name="Rosling A."/>
        </authorList>
    </citation>
    <scope>NUCLEOTIDE SEQUENCE</scope>
    <source>
        <strain evidence="2">MA453B</strain>
    </source>
</reference>
<dbReference type="Proteomes" id="UP000789405">
    <property type="component" value="Unassembled WGS sequence"/>
</dbReference>
<evidence type="ECO:0000313" key="3">
    <source>
        <dbReference type="Proteomes" id="UP000789405"/>
    </source>
</evidence>
<dbReference type="EMBL" id="CAJVPY010009563">
    <property type="protein sequence ID" value="CAG8710129.1"/>
    <property type="molecule type" value="Genomic_DNA"/>
</dbReference>
<accession>A0A9N9N7P0</accession>
<feature type="compositionally biased region" description="Basic residues" evidence="1">
    <location>
        <begin position="21"/>
        <end position="33"/>
    </location>
</feature>
<protein>
    <submittedName>
        <fullName evidence="2">24714_t:CDS:1</fullName>
    </submittedName>
</protein>
<evidence type="ECO:0000256" key="1">
    <source>
        <dbReference type="SAM" id="MobiDB-lite"/>
    </source>
</evidence>
<feature type="non-terminal residue" evidence="2">
    <location>
        <position position="1"/>
    </location>
</feature>
<gene>
    <name evidence="2" type="ORF">DERYTH_LOCUS13527</name>
</gene>
<evidence type="ECO:0000313" key="2">
    <source>
        <dbReference type="EMBL" id="CAG8710129.1"/>
    </source>
</evidence>
<feature type="region of interest" description="Disordered" evidence="1">
    <location>
        <begin position="396"/>
        <end position="451"/>
    </location>
</feature>
<comment type="caution">
    <text evidence="2">The sequence shown here is derived from an EMBL/GenBank/DDBJ whole genome shotgun (WGS) entry which is preliminary data.</text>
</comment>
<proteinExistence type="predicted"/>
<feature type="region of interest" description="Disordered" evidence="1">
    <location>
        <begin position="1"/>
        <end position="56"/>
    </location>
</feature>
<keyword evidence="3" id="KW-1185">Reference proteome</keyword>
<dbReference type="AlphaFoldDB" id="A0A9N9N7P0"/>
<sequence length="451" mass="51581">RAVVLIPRKRKSQDIEEDKERKKKMSKMHNTRAKSRETKSSSKKEKLALEPSSSICSETDSTSTNWAEILEHENTVYITNVLSTDTKNFATSNKDNSMALSMESSSNISEIRSGDELSHDLQEGATSLNKSTDKKVSTPFAKPWSSLFTKLTKGRATYSTFSSQANINTKNNNALMFDIQCLKDVSINEIVAMLYSKIRTDFIEKYTKEGITMFQQTFYSFISSRHNHSILLVRFRKVPIAMREEISKEIQEKKAPKLCFFYNGEGHLKKDFKQLNATKKLNQHYKQFKENKNKRVETTKTINNKLALEGNTGEERLNENTLVPMDTNMEMKATELSDEAETEQMVIENIYTTKSLIQSKPKNSCIEESVVKQVELRNQNTEVHTSNTKFLTTKGDRPNIAILNPGGSVSKESNDTQKVEYRANQDDEDFTKVKNNKKKKRKIDLGTTNNH</sequence>
<feature type="compositionally biased region" description="Basic and acidic residues" evidence="1">
    <location>
        <begin position="34"/>
        <end position="48"/>
    </location>
</feature>
<organism evidence="2 3">
    <name type="scientific">Dentiscutata erythropus</name>
    <dbReference type="NCBI Taxonomy" id="1348616"/>
    <lineage>
        <taxon>Eukaryota</taxon>
        <taxon>Fungi</taxon>
        <taxon>Fungi incertae sedis</taxon>
        <taxon>Mucoromycota</taxon>
        <taxon>Glomeromycotina</taxon>
        <taxon>Glomeromycetes</taxon>
        <taxon>Diversisporales</taxon>
        <taxon>Gigasporaceae</taxon>
        <taxon>Dentiscutata</taxon>
    </lineage>
</organism>
<feature type="compositionally biased region" description="Basic and acidic residues" evidence="1">
    <location>
        <begin position="412"/>
        <end position="425"/>
    </location>
</feature>
<name>A0A9N9N7P0_9GLOM</name>